<feature type="region of interest" description="Disordered" evidence="9">
    <location>
        <begin position="903"/>
        <end position="926"/>
    </location>
</feature>
<feature type="transmembrane region" description="Helical" evidence="10">
    <location>
        <begin position="670"/>
        <end position="692"/>
    </location>
</feature>
<comment type="subcellular location">
    <subcellularLocation>
        <location evidence="1">Membrane</location>
        <topology evidence="1">Multi-pass membrane protein</topology>
    </subcellularLocation>
</comment>
<keyword evidence="8" id="KW-0807">Transducer</keyword>
<proteinExistence type="predicted"/>
<dbReference type="OrthoDB" id="2150267at2759"/>
<evidence type="ECO:0000256" key="6">
    <source>
        <dbReference type="ARBA" id="ARBA00023170"/>
    </source>
</evidence>
<feature type="transmembrane region" description="Helical" evidence="10">
    <location>
        <begin position="866"/>
        <end position="888"/>
    </location>
</feature>
<evidence type="ECO:0000256" key="2">
    <source>
        <dbReference type="ARBA" id="ARBA00022692"/>
    </source>
</evidence>
<evidence type="ECO:0000259" key="11">
    <source>
        <dbReference type="PROSITE" id="PS50259"/>
    </source>
</evidence>
<evidence type="ECO:0000256" key="4">
    <source>
        <dbReference type="ARBA" id="ARBA00023040"/>
    </source>
</evidence>
<evidence type="ECO:0000256" key="7">
    <source>
        <dbReference type="ARBA" id="ARBA00023180"/>
    </source>
</evidence>
<dbReference type="CDD" id="cd15047">
    <property type="entry name" value="7tmC_GABA-B-like"/>
    <property type="match status" value="1"/>
</dbReference>
<evidence type="ECO:0000313" key="13">
    <source>
        <dbReference type="Proteomes" id="UP000053237"/>
    </source>
</evidence>
<protein>
    <recommendedName>
        <fullName evidence="11">G-protein coupled receptors family 3 profile domain-containing protein</fullName>
    </recommendedName>
</protein>
<dbReference type="Proteomes" id="UP000053237">
    <property type="component" value="Unassembled WGS sequence"/>
</dbReference>
<dbReference type="STRING" id="65357.A0A024GDB5"/>
<dbReference type="PANTHER" id="PTHR10519">
    <property type="entry name" value="GABA-B RECEPTOR"/>
    <property type="match status" value="1"/>
</dbReference>
<evidence type="ECO:0000256" key="1">
    <source>
        <dbReference type="ARBA" id="ARBA00004141"/>
    </source>
</evidence>
<feature type="compositionally biased region" description="Polar residues" evidence="9">
    <location>
        <begin position="903"/>
        <end position="913"/>
    </location>
</feature>
<keyword evidence="6" id="KW-0675">Receptor</keyword>
<evidence type="ECO:0000256" key="5">
    <source>
        <dbReference type="ARBA" id="ARBA00023136"/>
    </source>
</evidence>
<keyword evidence="3 10" id="KW-1133">Transmembrane helix</keyword>
<evidence type="ECO:0000313" key="12">
    <source>
        <dbReference type="EMBL" id="CCI44762.1"/>
    </source>
</evidence>
<dbReference type="GO" id="GO:0038039">
    <property type="term" value="C:G protein-coupled receptor heterodimeric complex"/>
    <property type="evidence" value="ECO:0007669"/>
    <property type="project" value="TreeGrafter"/>
</dbReference>
<feature type="transmembrane region" description="Helical" evidence="10">
    <location>
        <begin position="634"/>
        <end position="658"/>
    </location>
</feature>
<name>A0A024GDB5_9STRA</name>
<feature type="domain" description="G-protein coupled receptors family 3 profile" evidence="11">
    <location>
        <begin position="634"/>
        <end position="891"/>
    </location>
</feature>
<keyword evidence="13" id="KW-1185">Reference proteome</keyword>
<keyword evidence="5 10" id="KW-0472">Membrane</keyword>
<gene>
    <name evidence="12" type="ORF">BN9_055860</name>
</gene>
<keyword evidence="4" id="KW-0297">G-protein coupled receptor</keyword>
<dbReference type="InterPro" id="IPR017978">
    <property type="entry name" value="GPCR_3_C"/>
</dbReference>
<evidence type="ECO:0000256" key="9">
    <source>
        <dbReference type="SAM" id="MobiDB-lite"/>
    </source>
</evidence>
<evidence type="ECO:0000256" key="8">
    <source>
        <dbReference type="ARBA" id="ARBA00023224"/>
    </source>
</evidence>
<dbReference type="Pfam" id="PF00003">
    <property type="entry name" value="7tm_3"/>
    <property type="match status" value="1"/>
</dbReference>
<sequence length="926" mass="104461">MNQRLKSSHAVVRLLYHWIFVSLVRFYTLTECAYYAPNHFLGTCLTDSWVAEMEKLHNISSTARDGNGRLFHPLLHSALKYPRYKIKDSRLANVSGLYGSCMPSGDIIYGSGAIVNSTTGKFINGGDVSDTLILEYQDFAAPRMTTMAFAILAAEIVGYKVSFYGTSNTLNISNRLQVDLPRAQCTPTHANLAVPSEIETYNRMIGNAGSTGYYQTQGFYTIRDLVQDGMNSSIYSPTFTADFWRDYTKSETLIQSLRASLFFNSRFYPPSNTFCANGTLGCLNHCSKSYACTLREAQNLECIVVVMISYDTAYGFPSAVAANLGIPAYFCYIGRPSMDQYILDAWRNKRGALFYRREPATVYYQYPNVFTRVAFPYTDPAKIARNTWAFGENGYGNITNNPVDVEYPVDSLQKRYAVVLYREREGNAQAFSMLYGYKVSDFHMYNMMNYYVNLTNVSATAPPDGIFSAACRWVQENYDYWAGWMPLLPLCTMSEHVYYTVAGCDDSSNATYFDHTIRFFWRQPHPENKSIPYNCDGGLPQLPSDLVTSRSCNWIKSNENVWRDWTKKRPVCDLTHLTFNVSKCRGDITRVISLYWKVPLANDSSVSRECVEGYTLPMREIVIDCEYIPSSSTLAIAVFLIACIVMVFILCATIIVAMKRNTPIFRRSQPEFLATMLLGGILICLAIIAYAGRPAPGYCATRPVLLSFGFTSIFGSLMLKSMRVYRIFLARSLKRVVLKTNTMFQMLGTIYLVDIGIFVAWFSTDFPYPTYEKDSSISLSTAEDETSLSLPVWKLKCISGNPIFVSLLMFSKAILLCTGLFLSFKIRKVSTDFQESVWIFASSVVVVFATVMIFPMAYFFPVSAKTFYLIFSVCLVLCTIAIISMMLIPKLSKLNDPVQKYTSESVAPSQAESTEVESPVKAKTDR</sequence>
<feature type="transmembrane region" description="Helical" evidence="10">
    <location>
        <begin position="836"/>
        <end position="860"/>
    </location>
</feature>
<feature type="transmembrane region" description="Helical" evidence="10">
    <location>
        <begin position="704"/>
        <end position="722"/>
    </location>
</feature>
<keyword evidence="7" id="KW-0325">Glycoprotein</keyword>
<evidence type="ECO:0000256" key="10">
    <source>
        <dbReference type="SAM" id="Phobius"/>
    </source>
</evidence>
<dbReference type="AlphaFoldDB" id="A0A024GDB5"/>
<dbReference type="GO" id="GO:0004965">
    <property type="term" value="F:G protein-coupled GABA receptor activity"/>
    <property type="evidence" value="ECO:0007669"/>
    <property type="project" value="InterPro"/>
</dbReference>
<dbReference type="PROSITE" id="PS50259">
    <property type="entry name" value="G_PROTEIN_RECEP_F3_4"/>
    <property type="match status" value="1"/>
</dbReference>
<feature type="transmembrane region" description="Helical" evidence="10">
    <location>
        <begin position="803"/>
        <end position="824"/>
    </location>
</feature>
<dbReference type="InterPro" id="IPR002455">
    <property type="entry name" value="GPCR3_GABA-B"/>
</dbReference>
<dbReference type="PRINTS" id="PR00248">
    <property type="entry name" value="GPCRMGR"/>
</dbReference>
<dbReference type="EMBL" id="CAIX01000079">
    <property type="protein sequence ID" value="CCI44762.1"/>
    <property type="molecule type" value="Genomic_DNA"/>
</dbReference>
<accession>A0A024GDB5</accession>
<comment type="caution">
    <text evidence="12">The sequence shown here is derived from an EMBL/GenBank/DDBJ whole genome shotgun (WGS) entry which is preliminary data.</text>
</comment>
<reference evidence="12 13" key="1">
    <citation type="submission" date="2012-05" db="EMBL/GenBank/DDBJ databases">
        <title>Recombination and specialization in a pathogen metapopulation.</title>
        <authorList>
            <person name="Gardiner A."/>
            <person name="Kemen E."/>
            <person name="Schultz-Larsen T."/>
            <person name="MacLean D."/>
            <person name="Van Oosterhout C."/>
            <person name="Jones J.D.G."/>
        </authorList>
    </citation>
    <scope>NUCLEOTIDE SEQUENCE [LARGE SCALE GENOMIC DNA]</scope>
    <source>
        <strain evidence="12 13">Ac Nc2</strain>
    </source>
</reference>
<feature type="transmembrane region" description="Helical" evidence="10">
    <location>
        <begin position="743"/>
        <end position="762"/>
    </location>
</feature>
<dbReference type="InterPro" id="IPR000337">
    <property type="entry name" value="GPCR_3"/>
</dbReference>
<keyword evidence="2 10" id="KW-0812">Transmembrane</keyword>
<dbReference type="InParanoid" id="A0A024GDB5"/>
<evidence type="ECO:0000256" key="3">
    <source>
        <dbReference type="ARBA" id="ARBA00022989"/>
    </source>
</evidence>
<dbReference type="PANTHER" id="PTHR10519:SF20">
    <property type="entry name" value="G-PROTEIN COUPLED RECEPTOR 156-RELATED"/>
    <property type="match status" value="1"/>
</dbReference>
<organism evidence="12 13">
    <name type="scientific">Albugo candida</name>
    <dbReference type="NCBI Taxonomy" id="65357"/>
    <lineage>
        <taxon>Eukaryota</taxon>
        <taxon>Sar</taxon>
        <taxon>Stramenopiles</taxon>
        <taxon>Oomycota</taxon>
        <taxon>Peronosporomycetes</taxon>
        <taxon>Albuginales</taxon>
        <taxon>Albuginaceae</taxon>
        <taxon>Albugo</taxon>
    </lineage>
</organism>